<dbReference type="RefSeq" id="WP_115754624.1">
    <property type="nucleotide sequence ID" value="NZ_QFCQ01000009.1"/>
</dbReference>
<dbReference type="EMBL" id="QFCQ01000009">
    <property type="protein sequence ID" value="RDW14358.1"/>
    <property type="molecule type" value="Genomic_DNA"/>
</dbReference>
<gene>
    <name evidence="1" type="ORF">DIE28_02925</name>
</gene>
<evidence type="ECO:0000313" key="1">
    <source>
        <dbReference type="EMBL" id="RDW14358.1"/>
    </source>
</evidence>
<dbReference type="PANTHER" id="PTHR35175">
    <property type="entry name" value="DUF1289 DOMAIN-CONTAINING PROTEIN"/>
    <property type="match status" value="1"/>
</dbReference>
<dbReference type="Pfam" id="PF06945">
    <property type="entry name" value="DUF1289"/>
    <property type="match status" value="1"/>
</dbReference>
<accession>A0A3D8PGJ5</accession>
<keyword evidence="2" id="KW-1185">Reference proteome</keyword>
<protein>
    <submittedName>
        <fullName evidence="1">DUF1289 domain-containing protein</fullName>
    </submittedName>
</protein>
<name>A0A3D8PGJ5_9RHOB</name>
<reference evidence="1 2" key="1">
    <citation type="submission" date="2018-05" db="EMBL/GenBank/DDBJ databases">
        <title>Whole genome sequencing of Paracoccus thiocyanatus SST.</title>
        <authorList>
            <person name="Ghosh W."/>
            <person name="Rameez M.J."/>
            <person name="Roy C."/>
        </authorList>
    </citation>
    <scope>NUCLEOTIDE SEQUENCE [LARGE SCALE GENOMIC DNA]</scope>
    <source>
        <strain evidence="1 2">SST</strain>
    </source>
</reference>
<dbReference type="Proteomes" id="UP000256679">
    <property type="component" value="Unassembled WGS sequence"/>
</dbReference>
<dbReference type="PANTHER" id="PTHR35175:SF2">
    <property type="entry name" value="DUF1289 DOMAIN-CONTAINING PROTEIN"/>
    <property type="match status" value="1"/>
</dbReference>
<evidence type="ECO:0000313" key="2">
    <source>
        <dbReference type="Proteomes" id="UP000256679"/>
    </source>
</evidence>
<organism evidence="1 2">
    <name type="scientific">Paracoccus thiocyanatus</name>
    <dbReference type="NCBI Taxonomy" id="34006"/>
    <lineage>
        <taxon>Bacteria</taxon>
        <taxon>Pseudomonadati</taxon>
        <taxon>Pseudomonadota</taxon>
        <taxon>Alphaproteobacteria</taxon>
        <taxon>Rhodobacterales</taxon>
        <taxon>Paracoccaceae</taxon>
        <taxon>Paracoccus</taxon>
    </lineage>
</organism>
<proteinExistence type="predicted"/>
<comment type="caution">
    <text evidence="1">The sequence shown here is derived from an EMBL/GenBank/DDBJ whole genome shotgun (WGS) entry which is preliminary data.</text>
</comment>
<dbReference type="AlphaFoldDB" id="A0A3D8PGJ5"/>
<dbReference type="InterPro" id="IPR010710">
    <property type="entry name" value="DUF1289"/>
</dbReference>
<sequence length="61" mass="6780">MTVSTPCVDICRIDPESRLCTGCLRSIDEITRWAGMTETQRLEIMADLPARTLPAAMRPAD</sequence>